<dbReference type="EMBL" id="UINC01183328">
    <property type="protein sequence ID" value="SVD94038.1"/>
    <property type="molecule type" value="Genomic_DNA"/>
</dbReference>
<dbReference type="AlphaFoldDB" id="A0A382ZH57"/>
<feature type="non-terminal residue" evidence="1">
    <location>
        <position position="1"/>
    </location>
</feature>
<accession>A0A382ZH57</accession>
<dbReference type="InterPro" id="IPR014756">
    <property type="entry name" value="Ig_E-set"/>
</dbReference>
<evidence type="ECO:0000313" key="1">
    <source>
        <dbReference type="EMBL" id="SVD94038.1"/>
    </source>
</evidence>
<organism evidence="1">
    <name type="scientific">marine metagenome</name>
    <dbReference type="NCBI Taxonomy" id="408172"/>
    <lineage>
        <taxon>unclassified sequences</taxon>
        <taxon>metagenomes</taxon>
        <taxon>ecological metagenomes</taxon>
    </lineage>
</organism>
<evidence type="ECO:0008006" key="2">
    <source>
        <dbReference type="Google" id="ProtNLM"/>
    </source>
</evidence>
<proteinExistence type="predicted"/>
<reference evidence="1" key="1">
    <citation type="submission" date="2018-05" db="EMBL/GenBank/DDBJ databases">
        <authorList>
            <person name="Lanie J.A."/>
            <person name="Ng W.-L."/>
            <person name="Kazmierczak K.M."/>
            <person name="Andrzejewski T.M."/>
            <person name="Davidsen T.M."/>
            <person name="Wayne K.J."/>
            <person name="Tettelin H."/>
            <person name="Glass J.I."/>
            <person name="Rusch D."/>
            <person name="Podicherti R."/>
            <person name="Tsui H.-C.T."/>
            <person name="Winkler M.E."/>
        </authorList>
    </citation>
    <scope>NUCLEOTIDE SEQUENCE</scope>
</reference>
<sequence>AKFKIQTDKTKYFLGETILADIIINASQDLLVKDLFLSIICYENFTEVFIRSEVPKSGSGIITRNQQDIPLDPINTRVVKENSKTLFEQLEKPHKNIHMNKKQNLKVASKIKIPSKLPAHSVGSKLKWEIQLTINLMHHTQSRTLTFPIEILS</sequence>
<gene>
    <name evidence="1" type="ORF">METZ01_LOCUS446892</name>
</gene>
<name>A0A382ZH57_9ZZZZ</name>
<dbReference type="SUPFAM" id="SSF81296">
    <property type="entry name" value="E set domains"/>
    <property type="match status" value="1"/>
</dbReference>
<protein>
    <recommendedName>
        <fullName evidence="2">Arrestin C-terminal-like domain-containing protein</fullName>
    </recommendedName>
</protein>